<evidence type="ECO:0000313" key="2">
    <source>
        <dbReference type="Proteomes" id="UP000070092"/>
    </source>
</evidence>
<evidence type="ECO:0000313" key="1">
    <source>
        <dbReference type="EMBL" id="KWZ80902.1"/>
    </source>
</evidence>
<organism evidence="1 2">
    <name type="scientific">Bifidobacterium bifidum</name>
    <dbReference type="NCBI Taxonomy" id="1681"/>
    <lineage>
        <taxon>Bacteria</taxon>
        <taxon>Bacillati</taxon>
        <taxon>Actinomycetota</taxon>
        <taxon>Actinomycetes</taxon>
        <taxon>Bifidobacteriales</taxon>
        <taxon>Bifidobacteriaceae</taxon>
        <taxon>Bifidobacterium</taxon>
    </lineage>
</organism>
<comment type="caution">
    <text evidence="1">The sequence shown here is derived from an EMBL/GenBank/DDBJ whole genome shotgun (WGS) entry which is preliminary data.</text>
</comment>
<accession>A0A133KN22</accession>
<reference evidence="1 2" key="1">
    <citation type="submission" date="2016-01" db="EMBL/GenBank/DDBJ databases">
        <authorList>
            <person name="Oliw E.H."/>
        </authorList>
    </citation>
    <scope>NUCLEOTIDE SEQUENCE [LARGE SCALE GENOMIC DNA]</scope>
    <source>
        <strain evidence="1 2">MJR8628B</strain>
    </source>
</reference>
<dbReference type="Proteomes" id="UP000070092">
    <property type="component" value="Unassembled WGS sequence"/>
</dbReference>
<dbReference type="AlphaFoldDB" id="A0A133KN22"/>
<proteinExistence type="predicted"/>
<dbReference type="EMBL" id="LRPO01000038">
    <property type="protein sequence ID" value="KWZ80902.1"/>
    <property type="molecule type" value="Genomic_DNA"/>
</dbReference>
<gene>
    <name evidence="1" type="ORF">HMPREF3196_01309</name>
</gene>
<sequence length="110" mass="13048">MRHPRNHRRQTSRRRFFPLLPDGGRRLLFVWAFDWRRVMALYPKRIEVDARRGRVLVDGVIFPYAMADRQPYLEVSRDDLGIVWVPLIADEIVFRAGVEVSQCSSKPRLK</sequence>
<dbReference type="RefSeq" id="WP_198050340.1">
    <property type="nucleotide sequence ID" value="NZ_JACTOD010000004.1"/>
</dbReference>
<protein>
    <submittedName>
        <fullName evidence="1">Uncharacterized protein</fullName>
    </submittedName>
</protein>
<dbReference type="PATRIC" id="fig|1681.53.peg.1288"/>
<name>A0A133KN22_BIFBI</name>